<dbReference type="Pfam" id="PF20706">
    <property type="entry name" value="GT4-conflict"/>
    <property type="match status" value="1"/>
</dbReference>
<dbReference type="Proteomes" id="UP000245802">
    <property type="component" value="Chromosome"/>
</dbReference>
<dbReference type="SUPFAM" id="SSF53756">
    <property type="entry name" value="UDP-Glycosyltransferase/glycogen phosphorylase"/>
    <property type="match status" value="1"/>
</dbReference>
<dbReference type="KEGG" id="gog:C1280_08790"/>
<dbReference type="NCBIfam" id="TIGR01444">
    <property type="entry name" value="fkbM_fam"/>
    <property type="match status" value="1"/>
</dbReference>
<name>A0A2Z3GWW5_9BACT</name>
<dbReference type="AlphaFoldDB" id="A0A2Z3GWW5"/>
<feature type="domain" description="Methyltransferase FkbM" evidence="2">
    <location>
        <begin position="299"/>
        <end position="431"/>
    </location>
</feature>
<dbReference type="Pfam" id="PF00535">
    <property type="entry name" value="Glycos_transf_2"/>
    <property type="match status" value="1"/>
</dbReference>
<accession>A0A2Z3GWW5</accession>
<gene>
    <name evidence="3" type="ORF">C1280_08790</name>
</gene>
<dbReference type="SUPFAM" id="SSF53335">
    <property type="entry name" value="S-adenosyl-L-methionine-dependent methyltransferases"/>
    <property type="match status" value="1"/>
</dbReference>
<sequence length="887" mass="94088">MRPDAPSGNPFVTVVVPLFNGAGRIDRALASVRAQTRGDWECVVVDDGSTDGSAAVAEAVAAADARVRVHRLPASGGVSAARNAALARARGAWVVYLDPDDEFDPQYLAHVAARAGADADVLVFRYELVEERPGHPWFGRTHTHDPAPFHDRLFREHIAVPLGVAHRRAVTDHTGGFDVRLLREPDSELWRRFATAGAVFVFAPETSGRCHVRAEGAYGASPPDPVVPRPAPARLPWRTQAPAPRTEPPIATLEVRCNGTAHTLRVPDRDAGVADRIFARGAYAGVPAAALADPPVVVDVGAHCGAFAAYAVLAWGARVTVHCFEPHAPHIELLRWNTAGWPGVMVHPVALGAADGTAELLLDPSSGAGHSTVSERVPRPAGRVPVPVRDAAAAWDELGLGEVDVLKVSAPGAEADILERLGPRLGRVKVLLVACHTDALRRRIGELTAGHVPVRAAPHTAAGDVLTLVRADLAQGMAPLARAARTGPPRVLFASYHCFDDPTSGAALCTHDLFDLLTARGWACAVFTGPHLDAAGAPVGDRLRARPGTIVAAGSADGCTFTEYRYDAPGGYPVTVFAPDPPAARRHPSPAEARAFAARLGAAVERFRPDVVLHYGGDAASGAVPALARAAGAAPVFWLHNLAYTSADAFRGCAAVVVPSAFSRDHYRALGVAPVVLPGPWNWDRFRCEEVAPKYVTFVNPEPAKGVFWFARVAEVLGRTRPDIPVLVVEGRGTIDWLARCGLELGGAGTLLRMRNTPDPRRFYRRARLVLVPSLVQEALTRVAVEALANGIPVLGSGRGGLGEILDAGGVRLEIPARYTPETRATPAADEVAEWVAAIERLWDDPAAYATAATRARAVAERTWHPDVVAPQWAAFLSAVAQLGNSL</sequence>
<dbReference type="Gene3D" id="3.40.50.150">
    <property type="entry name" value="Vaccinia Virus protein VP39"/>
    <property type="match status" value="1"/>
</dbReference>
<dbReference type="InterPro" id="IPR006342">
    <property type="entry name" value="FkbM_mtfrase"/>
</dbReference>
<keyword evidence="4" id="KW-1185">Reference proteome</keyword>
<dbReference type="Gene3D" id="3.90.550.10">
    <property type="entry name" value="Spore Coat Polysaccharide Biosynthesis Protein SpsA, Chain A"/>
    <property type="match status" value="1"/>
</dbReference>
<organism evidence="3 4">
    <name type="scientific">Gemmata obscuriglobus</name>
    <dbReference type="NCBI Taxonomy" id="114"/>
    <lineage>
        <taxon>Bacteria</taxon>
        <taxon>Pseudomonadati</taxon>
        <taxon>Planctomycetota</taxon>
        <taxon>Planctomycetia</taxon>
        <taxon>Gemmatales</taxon>
        <taxon>Gemmataceae</taxon>
        <taxon>Gemmata</taxon>
    </lineage>
</organism>
<dbReference type="OrthoDB" id="267270at2"/>
<dbReference type="InterPro" id="IPR001173">
    <property type="entry name" value="Glyco_trans_2-like"/>
</dbReference>
<dbReference type="InterPro" id="IPR029044">
    <property type="entry name" value="Nucleotide-diphossugar_trans"/>
</dbReference>
<evidence type="ECO:0000259" key="1">
    <source>
        <dbReference type="Pfam" id="PF00535"/>
    </source>
</evidence>
<dbReference type="PANTHER" id="PTHR43685:SF2">
    <property type="entry name" value="GLYCOSYLTRANSFERASE 2-LIKE DOMAIN-CONTAINING PROTEIN"/>
    <property type="match status" value="1"/>
</dbReference>
<dbReference type="Gene3D" id="3.40.50.2000">
    <property type="entry name" value="Glycogen Phosphorylase B"/>
    <property type="match status" value="1"/>
</dbReference>
<evidence type="ECO:0000259" key="2">
    <source>
        <dbReference type="Pfam" id="PF05050"/>
    </source>
</evidence>
<dbReference type="CDD" id="cd00761">
    <property type="entry name" value="Glyco_tranf_GTA_type"/>
    <property type="match status" value="1"/>
</dbReference>
<protein>
    <submittedName>
        <fullName evidence="3">Uncharacterized protein</fullName>
    </submittedName>
</protein>
<evidence type="ECO:0000313" key="4">
    <source>
        <dbReference type="Proteomes" id="UP000245802"/>
    </source>
</evidence>
<reference evidence="3 4" key="1">
    <citation type="submission" date="2018-01" db="EMBL/GenBank/DDBJ databases">
        <title>G. obscuriglobus.</title>
        <authorList>
            <person name="Franke J."/>
            <person name="Blomberg W."/>
            <person name="Selmecki A."/>
        </authorList>
    </citation>
    <scope>NUCLEOTIDE SEQUENCE [LARGE SCALE GENOMIC DNA]</scope>
    <source>
        <strain evidence="3 4">DSM 5831</strain>
    </source>
</reference>
<dbReference type="InterPro" id="IPR050834">
    <property type="entry name" value="Glycosyltransf_2"/>
</dbReference>
<dbReference type="SUPFAM" id="SSF53448">
    <property type="entry name" value="Nucleotide-diphospho-sugar transferases"/>
    <property type="match status" value="1"/>
</dbReference>
<feature type="domain" description="Glycosyltransferase 2-like" evidence="1">
    <location>
        <begin position="13"/>
        <end position="154"/>
    </location>
</feature>
<dbReference type="EMBL" id="CP025958">
    <property type="protein sequence ID" value="AWM37111.1"/>
    <property type="molecule type" value="Genomic_DNA"/>
</dbReference>
<dbReference type="InterPro" id="IPR029063">
    <property type="entry name" value="SAM-dependent_MTases_sf"/>
</dbReference>
<dbReference type="PANTHER" id="PTHR43685">
    <property type="entry name" value="GLYCOSYLTRANSFERASE"/>
    <property type="match status" value="1"/>
</dbReference>
<dbReference type="RefSeq" id="WP_010037300.1">
    <property type="nucleotide sequence ID" value="NZ_CP025958.1"/>
</dbReference>
<evidence type="ECO:0000313" key="3">
    <source>
        <dbReference type="EMBL" id="AWM37111.1"/>
    </source>
</evidence>
<dbReference type="Pfam" id="PF05050">
    <property type="entry name" value="Methyltransf_21"/>
    <property type="match status" value="1"/>
</dbReference>
<proteinExistence type="predicted"/>